<name>A0A1G8BX54_BACOV</name>
<accession>A0A1G8BX54</accession>
<evidence type="ECO:0000256" key="1">
    <source>
        <dbReference type="ARBA" id="ARBA00022676"/>
    </source>
</evidence>
<dbReference type="InterPro" id="IPR001173">
    <property type="entry name" value="Glyco_trans_2-like"/>
</dbReference>
<reference evidence="5" key="1">
    <citation type="submission" date="2016-10" db="EMBL/GenBank/DDBJ databases">
        <authorList>
            <person name="Varghese N."/>
            <person name="Submissions S."/>
        </authorList>
    </citation>
    <scope>NUCLEOTIDE SEQUENCE [LARGE SCALE GENOMIC DNA]</scope>
    <source>
        <strain evidence="5">NLAE-zl-C57</strain>
    </source>
</reference>
<keyword evidence="1" id="KW-0328">Glycosyltransferase</keyword>
<dbReference type="GO" id="GO:0016020">
    <property type="term" value="C:membrane"/>
    <property type="evidence" value="ECO:0007669"/>
    <property type="project" value="InterPro"/>
</dbReference>
<dbReference type="RefSeq" id="WP_074636006.1">
    <property type="nucleotide sequence ID" value="NZ_FNDO01000005.1"/>
</dbReference>
<dbReference type="GO" id="GO:0016758">
    <property type="term" value="F:hexosyltransferase activity"/>
    <property type="evidence" value="ECO:0007669"/>
    <property type="project" value="UniProtKB-ARBA"/>
</dbReference>
<dbReference type="SUPFAM" id="SSF53756">
    <property type="entry name" value="UDP-Glycosyltransferase/glycogen phosphorylase"/>
    <property type="match status" value="1"/>
</dbReference>
<dbReference type="PANTHER" id="PTHR22916">
    <property type="entry name" value="GLYCOSYLTRANSFERASE"/>
    <property type="match status" value="1"/>
</dbReference>
<dbReference type="InterPro" id="IPR043148">
    <property type="entry name" value="TagF_C"/>
</dbReference>
<evidence type="ECO:0000313" key="4">
    <source>
        <dbReference type="EMBL" id="SDH37752.1"/>
    </source>
</evidence>
<dbReference type="InterPro" id="IPR029044">
    <property type="entry name" value="Nucleotide-diphossugar_trans"/>
</dbReference>
<keyword evidence="2 4" id="KW-0808">Transferase</keyword>
<dbReference type="Gene3D" id="3.40.50.12580">
    <property type="match status" value="1"/>
</dbReference>
<evidence type="ECO:0000256" key="2">
    <source>
        <dbReference type="ARBA" id="ARBA00022679"/>
    </source>
</evidence>
<dbReference type="PANTHER" id="PTHR22916:SF51">
    <property type="entry name" value="GLYCOSYLTRANSFERASE EPSH-RELATED"/>
    <property type="match status" value="1"/>
</dbReference>
<dbReference type="GO" id="GO:0047355">
    <property type="term" value="F:CDP-glycerol glycerophosphotransferase activity"/>
    <property type="evidence" value="ECO:0007669"/>
    <property type="project" value="InterPro"/>
</dbReference>
<dbReference type="Gene3D" id="3.90.550.10">
    <property type="entry name" value="Spore Coat Polysaccharide Biosynthesis Protein SpsA, Chain A"/>
    <property type="match status" value="1"/>
</dbReference>
<evidence type="ECO:0000313" key="5">
    <source>
        <dbReference type="Proteomes" id="UP000181870"/>
    </source>
</evidence>
<dbReference type="CDD" id="cd00761">
    <property type="entry name" value="Glyco_tranf_GTA_type"/>
    <property type="match status" value="1"/>
</dbReference>
<sequence length="731" mass="84675">MTPTVSIIVPVYNVEKYLPACLDSLINQTLQDIEIICVNDCSPDGSDTVLQQYAEKDDRIKIVNHEYNQGLGAARNTGVRVASANYIGFVDSDDYVATDMFELLYNAIQDNQVQMAMCGISKVSDDGLVETAGEYLKKGNLSVLDVLKNASLYEALLPAWNKLYIKDLIKDIKQLPIVSEDQPFIGELFSKIDAVSIVPKPCYYYRNREGTLSKPKEHTPKNWDDFFDAHRLFFKFLKSKFSEKDLRLQSLRRGFSVLWRIKRFNLLNNSNWAEQENRIRKHIKQDALGLKSNSKMVYYLLLFIIFNKSVSKQSKKKRINRGMQLIQMCATNPRSQSKDLFFVIKMMRILLQQSLFSVLDKVEINFYKALAVAWKPFMHKHIWLIGERVDTMQDNGFAFFTYLENASIDKRIFYISSVPRSSSIPKKNRLRYNSFYHKLLFYVAEVYANSHYNTGYPRTTYLSSIYPKPSKCLNVFLQHGITNADVSPYYGKQNSDIDLFVCGAKPEYDFVVKNFGYSKEDILFTGFPRFDNLHDNTTKKQILFMPTWRRTLSSLSLDAFRKTEYYKRIDQFLNAPELTLLLEKYNYTLIFQPHYEMKSFLPAFKTVSDKISIVKDGGEIQTLLKESALLITDVSSVHFDFAYMKKPIVYYCWDYPQLIATHLGKGYYSHGEMGFGPVVEGHNQLIDTLSSMLANNANMEAHYLDRVSAFFPLMDNKNCERLYTHINSIVK</sequence>
<organism evidence="4 5">
    <name type="scientific">Bacteroides ovatus</name>
    <dbReference type="NCBI Taxonomy" id="28116"/>
    <lineage>
        <taxon>Bacteria</taxon>
        <taxon>Pseudomonadati</taxon>
        <taxon>Bacteroidota</taxon>
        <taxon>Bacteroidia</taxon>
        <taxon>Bacteroidales</taxon>
        <taxon>Bacteroidaceae</taxon>
        <taxon>Bacteroides</taxon>
    </lineage>
</organism>
<dbReference type="EMBL" id="FNDO01000005">
    <property type="protein sequence ID" value="SDH37752.1"/>
    <property type="molecule type" value="Genomic_DNA"/>
</dbReference>
<proteinExistence type="predicted"/>
<protein>
    <submittedName>
        <fullName evidence="4">CDP-glycerol glycerophosphotransferase, TagB/SpsB family</fullName>
    </submittedName>
</protein>
<dbReference type="SUPFAM" id="SSF53448">
    <property type="entry name" value="Nucleotide-diphospho-sugar transferases"/>
    <property type="match status" value="1"/>
</dbReference>
<dbReference type="Proteomes" id="UP000181870">
    <property type="component" value="Unassembled WGS sequence"/>
</dbReference>
<dbReference type="Pfam" id="PF00535">
    <property type="entry name" value="Glycos_transf_2"/>
    <property type="match status" value="1"/>
</dbReference>
<evidence type="ECO:0000259" key="3">
    <source>
        <dbReference type="Pfam" id="PF00535"/>
    </source>
</evidence>
<dbReference type="InterPro" id="IPR007554">
    <property type="entry name" value="Glycerophosphate_synth"/>
</dbReference>
<dbReference type="AlphaFoldDB" id="A0A1G8BX54"/>
<gene>
    <name evidence="4" type="ORF">SAMN05192582_100516</name>
</gene>
<dbReference type="Pfam" id="PF04464">
    <property type="entry name" value="Glyphos_transf"/>
    <property type="match status" value="1"/>
</dbReference>
<feature type="domain" description="Glycosyltransferase 2-like" evidence="3">
    <location>
        <begin position="6"/>
        <end position="128"/>
    </location>
</feature>